<proteinExistence type="predicted"/>
<name>A0ABP4DPF2_9ACTN</name>
<gene>
    <name evidence="2" type="ORF">GCM10009564_49570</name>
</gene>
<dbReference type="InterPro" id="IPR036890">
    <property type="entry name" value="HATPase_C_sf"/>
</dbReference>
<feature type="region of interest" description="Disordered" evidence="1">
    <location>
        <begin position="68"/>
        <end position="92"/>
    </location>
</feature>
<dbReference type="EMBL" id="BAAAHU010000070">
    <property type="protein sequence ID" value="GAA1015865.1"/>
    <property type="molecule type" value="Genomic_DNA"/>
</dbReference>
<organism evidence="2 3">
    <name type="scientific">Streptomyces thermogriseus</name>
    <dbReference type="NCBI Taxonomy" id="75292"/>
    <lineage>
        <taxon>Bacteria</taxon>
        <taxon>Bacillati</taxon>
        <taxon>Actinomycetota</taxon>
        <taxon>Actinomycetes</taxon>
        <taxon>Kitasatosporales</taxon>
        <taxon>Streptomycetaceae</taxon>
        <taxon>Streptomyces</taxon>
    </lineage>
</organism>
<accession>A0ABP4DPF2</accession>
<dbReference type="Proteomes" id="UP001501072">
    <property type="component" value="Unassembled WGS sequence"/>
</dbReference>
<sequence length="125" mass="13457">MHPLHIHSTWESFALFADGGSARRASPAVGLYTRTAPSVLNRTAEPSPTSVRLLPLLRVRSTLAHPCAGEHHRRTREQHHGIGPAPRRRGTGLAGLKGRVVALDGTLRAGPEDGGFRLTAVLPLR</sequence>
<reference evidence="3" key="1">
    <citation type="journal article" date="2019" name="Int. J. Syst. Evol. Microbiol.">
        <title>The Global Catalogue of Microorganisms (GCM) 10K type strain sequencing project: providing services to taxonomists for standard genome sequencing and annotation.</title>
        <authorList>
            <consortium name="The Broad Institute Genomics Platform"/>
            <consortium name="The Broad Institute Genome Sequencing Center for Infectious Disease"/>
            <person name="Wu L."/>
            <person name="Ma J."/>
        </authorList>
    </citation>
    <scope>NUCLEOTIDE SEQUENCE [LARGE SCALE GENOMIC DNA]</scope>
    <source>
        <strain evidence="3">JCM 11269</strain>
    </source>
</reference>
<evidence type="ECO:0000256" key="1">
    <source>
        <dbReference type="SAM" id="MobiDB-lite"/>
    </source>
</evidence>
<dbReference type="Gene3D" id="3.30.565.10">
    <property type="entry name" value="Histidine kinase-like ATPase, C-terminal domain"/>
    <property type="match status" value="1"/>
</dbReference>
<protein>
    <submittedName>
        <fullName evidence="2">Uncharacterized protein</fullName>
    </submittedName>
</protein>
<keyword evidence="3" id="KW-1185">Reference proteome</keyword>
<evidence type="ECO:0000313" key="3">
    <source>
        <dbReference type="Proteomes" id="UP001501072"/>
    </source>
</evidence>
<evidence type="ECO:0000313" key="2">
    <source>
        <dbReference type="EMBL" id="GAA1015865.1"/>
    </source>
</evidence>
<comment type="caution">
    <text evidence="2">The sequence shown here is derived from an EMBL/GenBank/DDBJ whole genome shotgun (WGS) entry which is preliminary data.</text>
</comment>